<sequence>MAGCYMGPSGSDATAIQEDKEETAAPKLVRLDLPQVAAPYVVVLGNVPPLKAGALEDHEQLNNKVMYWL</sequence>
<proteinExistence type="predicted"/>
<dbReference type="Proteomes" id="UP001066276">
    <property type="component" value="Chromosome 2_1"/>
</dbReference>
<protein>
    <submittedName>
        <fullName evidence="1">Uncharacterized protein</fullName>
    </submittedName>
</protein>
<dbReference type="EMBL" id="JANPWB010000003">
    <property type="protein sequence ID" value="KAJ1198992.1"/>
    <property type="molecule type" value="Genomic_DNA"/>
</dbReference>
<name>A0AAV7VFQ2_PLEWA</name>
<organism evidence="1 2">
    <name type="scientific">Pleurodeles waltl</name>
    <name type="common">Iberian ribbed newt</name>
    <dbReference type="NCBI Taxonomy" id="8319"/>
    <lineage>
        <taxon>Eukaryota</taxon>
        <taxon>Metazoa</taxon>
        <taxon>Chordata</taxon>
        <taxon>Craniata</taxon>
        <taxon>Vertebrata</taxon>
        <taxon>Euteleostomi</taxon>
        <taxon>Amphibia</taxon>
        <taxon>Batrachia</taxon>
        <taxon>Caudata</taxon>
        <taxon>Salamandroidea</taxon>
        <taxon>Salamandridae</taxon>
        <taxon>Pleurodelinae</taxon>
        <taxon>Pleurodeles</taxon>
    </lineage>
</organism>
<accession>A0AAV7VFQ2</accession>
<reference evidence="1" key="1">
    <citation type="journal article" date="2022" name="bioRxiv">
        <title>Sequencing and chromosome-scale assembly of the giantPleurodeles waltlgenome.</title>
        <authorList>
            <person name="Brown T."/>
            <person name="Elewa A."/>
            <person name="Iarovenko S."/>
            <person name="Subramanian E."/>
            <person name="Araus A.J."/>
            <person name="Petzold A."/>
            <person name="Susuki M."/>
            <person name="Suzuki K.-i.T."/>
            <person name="Hayashi T."/>
            <person name="Toyoda A."/>
            <person name="Oliveira C."/>
            <person name="Osipova E."/>
            <person name="Leigh N.D."/>
            <person name="Simon A."/>
            <person name="Yun M.H."/>
        </authorList>
    </citation>
    <scope>NUCLEOTIDE SEQUENCE</scope>
    <source>
        <strain evidence="1">20211129_DDA</strain>
        <tissue evidence="1">Liver</tissue>
    </source>
</reference>
<evidence type="ECO:0000313" key="1">
    <source>
        <dbReference type="EMBL" id="KAJ1198992.1"/>
    </source>
</evidence>
<evidence type="ECO:0000313" key="2">
    <source>
        <dbReference type="Proteomes" id="UP001066276"/>
    </source>
</evidence>
<comment type="caution">
    <text evidence="1">The sequence shown here is derived from an EMBL/GenBank/DDBJ whole genome shotgun (WGS) entry which is preliminary data.</text>
</comment>
<gene>
    <name evidence="1" type="ORF">NDU88_002830</name>
</gene>
<dbReference type="AlphaFoldDB" id="A0AAV7VFQ2"/>
<keyword evidence="2" id="KW-1185">Reference proteome</keyword>